<evidence type="ECO:0000313" key="4">
    <source>
        <dbReference type="Proteomes" id="UP000199672"/>
    </source>
</evidence>
<feature type="domain" description="YcxB-like C-terminal" evidence="2">
    <location>
        <begin position="112"/>
        <end position="148"/>
    </location>
</feature>
<keyword evidence="1" id="KW-0472">Membrane</keyword>
<organism evidence="3 4">
    <name type="scientific">Flavobacterium phragmitis</name>
    <dbReference type="NCBI Taxonomy" id="739143"/>
    <lineage>
        <taxon>Bacteria</taxon>
        <taxon>Pseudomonadati</taxon>
        <taxon>Bacteroidota</taxon>
        <taxon>Flavobacteriia</taxon>
        <taxon>Flavobacteriales</taxon>
        <taxon>Flavobacteriaceae</taxon>
        <taxon>Flavobacterium</taxon>
    </lineage>
</organism>
<protein>
    <submittedName>
        <fullName evidence="3">YcxB-like protein</fullName>
    </submittedName>
</protein>
<keyword evidence="1" id="KW-1133">Transmembrane helix</keyword>
<keyword evidence="4" id="KW-1185">Reference proteome</keyword>
<reference evidence="4" key="1">
    <citation type="submission" date="2016-10" db="EMBL/GenBank/DDBJ databases">
        <authorList>
            <person name="Varghese N."/>
            <person name="Submissions S."/>
        </authorList>
    </citation>
    <scope>NUCLEOTIDE SEQUENCE [LARGE SCALE GENOMIC DNA]</scope>
    <source>
        <strain evidence="4">CGMCC 1.10370</strain>
    </source>
</reference>
<sequence length="177" mass="21302">MTAANFSLEFQLNISEIKKLNKMYFRHLFRDRVMFCLLALLVFVICIDYILETDFFNWLLKSLFLVVIFVIIQFSFIDVISKTVFRWTKKLMRLDKFPNRYKLTFTYSDICVKSPLGELTHKWSKIEKVILTKNFLFFYIKERNGYIISISKKDSDYRKIEELLSFVEKNVIPVIKV</sequence>
<name>A0A1I1T518_9FLAO</name>
<evidence type="ECO:0000256" key="1">
    <source>
        <dbReference type="SAM" id="Phobius"/>
    </source>
</evidence>
<dbReference type="OrthoDB" id="1359059at2"/>
<proteinExistence type="predicted"/>
<dbReference type="Proteomes" id="UP000199672">
    <property type="component" value="Unassembled WGS sequence"/>
</dbReference>
<accession>A0A1I1T518</accession>
<evidence type="ECO:0000313" key="3">
    <source>
        <dbReference type="EMBL" id="SFD53754.1"/>
    </source>
</evidence>
<feature type="transmembrane region" description="Helical" evidence="1">
    <location>
        <begin position="63"/>
        <end position="85"/>
    </location>
</feature>
<feature type="transmembrane region" description="Helical" evidence="1">
    <location>
        <begin position="33"/>
        <end position="51"/>
    </location>
</feature>
<evidence type="ECO:0000259" key="2">
    <source>
        <dbReference type="Pfam" id="PF14317"/>
    </source>
</evidence>
<dbReference type="InterPro" id="IPR025588">
    <property type="entry name" value="YcxB-like_C"/>
</dbReference>
<gene>
    <name evidence="3" type="ORF">SAMN05216297_10911</name>
</gene>
<dbReference type="AlphaFoldDB" id="A0A1I1T518"/>
<dbReference type="EMBL" id="FOMH01000009">
    <property type="protein sequence ID" value="SFD53754.1"/>
    <property type="molecule type" value="Genomic_DNA"/>
</dbReference>
<dbReference type="Pfam" id="PF14317">
    <property type="entry name" value="YcxB"/>
    <property type="match status" value="1"/>
</dbReference>
<keyword evidence="1" id="KW-0812">Transmembrane</keyword>